<dbReference type="GeneID" id="24919716"/>
<sequence length="305" mass="34116">MENNSQNILEYFLEGGNQQDASNQSSKEHQQSDLKRSQVVPNSSVASKKTTPNSRSFQNSDSSENNQNSRPPDSADLLNPYVSFDTIKPNNSRSSQSLLPTQDPNNFYYRQNIPYSTPLIPVLPQSDSLNTSQRLSLSSSQSLHPLYSTPLYDNSFNHQPILSPYFPQNAFSQFNPSFNVKQPGVMQPVKFPFQRSQLKPKDGKPSDSTQPSFLLPLSSQPSYSLPAQFPLAPGKDSIVDFQRKPEETEAEGDAKSAILAPFLPEETKELKCGVAERGKRADSREIARRRGFAACGRRRRSKSPR</sequence>
<evidence type="ECO:0000313" key="2">
    <source>
        <dbReference type="EMBL" id="CBK22436.2"/>
    </source>
</evidence>
<dbReference type="EMBL" id="FN668650">
    <property type="protein sequence ID" value="CBK22436.2"/>
    <property type="molecule type" value="Genomic_DNA"/>
</dbReference>
<feature type="compositionally biased region" description="Low complexity" evidence="1">
    <location>
        <begin position="208"/>
        <end position="217"/>
    </location>
</feature>
<feature type="compositionally biased region" description="Polar residues" evidence="1">
    <location>
        <begin position="39"/>
        <end position="55"/>
    </location>
</feature>
<protein>
    <submittedName>
        <fullName evidence="2">Uncharacterized protein</fullName>
    </submittedName>
</protein>
<evidence type="ECO:0000256" key="1">
    <source>
        <dbReference type="SAM" id="MobiDB-lite"/>
    </source>
</evidence>
<feature type="region of interest" description="Disordered" evidence="1">
    <location>
        <begin position="1"/>
        <end position="105"/>
    </location>
</feature>
<organism evidence="2">
    <name type="scientific">Blastocystis hominis</name>
    <dbReference type="NCBI Taxonomy" id="12968"/>
    <lineage>
        <taxon>Eukaryota</taxon>
        <taxon>Sar</taxon>
        <taxon>Stramenopiles</taxon>
        <taxon>Bigyra</taxon>
        <taxon>Opalozoa</taxon>
        <taxon>Opalinata</taxon>
        <taxon>Blastocystidae</taxon>
        <taxon>Blastocystis</taxon>
    </lineage>
</organism>
<feature type="compositionally biased region" description="Polar residues" evidence="1">
    <location>
        <begin position="16"/>
        <end position="25"/>
    </location>
</feature>
<dbReference type="InParanoid" id="D8M3G3"/>
<feature type="compositionally biased region" description="Polar residues" evidence="1">
    <location>
        <begin position="88"/>
        <end position="105"/>
    </location>
</feature>
<accession>D8M3G3</accession>
<keyword evidence="3" id="KW-1185">Reference proteome</keyword>
<feature type="region of interest" description="Disordered" evidence="1">
    <location>
        <begin position="196"/>
        <end position="217"/>
    </location>
</feature>
<dbReference type="Proteomes" id="UP000008312">
    <property type="component" value="Unassembled WGS sequence"/>
</dbReference>
<proteinExistence type="predicted"/>
<dbReference type="AlphaFoldDB" id="D8M3G3"/>
<dbReference type="RefSeq" id="XP_012896484.1">
    <property type="nucleotide sequence ID" value="XM_013041030.1"/>
</dbReference>
<gene>
    <name evidence="2" type="ORF">GSBLH_T00002559001</name>
</gene>
<name>D8M3G3_BLAHO</name>
<feature type="compositionally biased region" description="Basic and acidic residues" evidence="1">
    <location>
        <begin position="26"/>
        <end position="36"/>
    </location>
</feature>
<reference evidence="2" key="1">
    <citation type="submission" date="2010-02" db="EMBL/GenBank/DDBJ databases">
        <title>Sequencing and annotation of the Blastocystis hominis genome.</title>
        <authorList>
            <person name="Wincker P."/>
        </authorList>
    </citation>
    <scope>NUCLEOTIDE SEQUENCE</scope>
    <source>
        <strain evidence="2">Singapore isolate B</strain>
    </source>
</reference>
<feature type="compositionally biased region" description="Low complexity" evidence="1">
    <location>
        <begin position="56"/>
        <end position="69"/>
    </location>
</feature>
<evidence type="ECO:0000313" key="3">
    <source>
        <dbReference type="Proteomes" id="UP000008312"/>
    </source>
</evidence>